<dbReference type="InterPro" id="IPR000477">
    <property type="entry name" value="RT_dom"/>
</dbReference>
<evidence type="ECO:0000313" key="3">
    <source>
        <dbReference type="Proteomes" id="UP000248925"/>
    </source>
</evidence>
<dbReference type="EMBL" id="PCDP01000082">
    <property type="protein sequence ID" value="PZM07558.1"/>
    <property type="molecule type" value="Genomic_DNA"/>
</dbReference>
<keyword evidence="2" id="KW-0808">Transferase</keyword>
<evidence type="ECO:0000313" key="2">
    <source>
        <dbReference type="EMBL" id="PZM07558.1"/>
    </source>
</evidence>
<dbReference type="PROSITE" id="PS50878">
    <property type="entry name" value="RT_POL"/>
    <property type="match status" value="1"/>
</dbReference>
<accession>A0A2W4C815</accession>
<keyword evidence="2" id="KW-0548">Nucleotidyltransferase</keyword>
<dbReference type="OrthoDB" id="9780724at2"/>
<reference evidence="2 3" key="1">
    <citation type="journal article" date="2018" name="Sci. Rep.">
        <title>Rhizobium tumorigenes sp. nov., a novel plant tumorigenic bacterium isolated from cane gall tumors on thornless blackberry.</title>
        <authorList>
            <person name="Kuzmanovi N."/>
            <person name="Smalla K."/>
            <person name="Gronow S."/>
            <person name="PuBawska J."/>
        </authorList>
    </citation>
    <scope>NUCLEOTIDE SEQUENCE [LARGE SCALE GENOMIC DNA]</scope>
    <source>
        <strain evidence="2 3">CCBAU 85046</strain>
    </source>
</reference>
<dbReference type="RefSeq" id="WP_111164217.1">
    <property type="nucleotide sequence ID" value="NZ_PCDP01000082.1"/>
</dbReference>
<dbReference type="CDD" id="cd01646">
    <property type="entry name" value="RT_Bac_retron_I"/>
    <property type="match status" value="1"/>
</dbReference>
<dbReference type="Proteomes" id="UP000248925">
    <property type="component" value="Unassembled WGS sequence"/>
</dbReference>
<keyword evidence="2" id="KW-0695">RNA-directed DNA polymerase</keyword>
<dbReference type="Pfam" id="PF00078">
    <property type="entry name" value="RVT_1"/>
    <property type="match status" value="1"/>
</dbReference>
<name>A0A2W4C815_9HYPH</name>
<keyword evidence="3" id="KW-1185">Reference proteome</keyword>
<gene>
    <name evidence="2" type="ORF">CPY51_30990</name>
</gene>
<evidence type="ECO:0000259" key="1">
    <source>
        <dbReference type="PROSITE" id="PS50878"/>
    </source>
</evidence>
<comment type="caution">
    <text evidence="2">The sequence shown here is derived from an EMBL/GenBank/DDBJ whole genome shotgun (WGS) entry which is preliminary data.</text>
</comment>
<organism evidence="2 3">
    <name type="scientific">Rhizobium tubonense</name>
    <dbReference type="NCBI Taxonomy" id="484088"/>
    <lineage>
        <taxon>Bacteria</taxon>
        <taxon>Pseudomonadati</taxon>
        <taxon>Pseudomonadota</taxon>
        <taxon>Alphaproteobacteria</taxon>
        <taxon>Hyphomicrobiales</taxon>
        <taxon>Rhizobiaceae</taxon>
        <taxon>Rhizobium/Agrobacterium group</taxon>
        <taxon>Rhizobium</taxon>
    </lineage>
</organism>
<protein>
    <submittedName>
        <fullName evidence="2">Reverse transcriptase</fullName>
    </submittedName>
</protein>
<dbReference type="GO" id="GO:0003964">
    <property type="term" value="F:RNA-directed DNA polymerase activity"/>
    <property type="evidence" value="ECO:0007669"/>
    <property type="project" value="UniProtKB-KW"/>
</dbReference>
<dbReference type="AlphaFoldDB" id="A0A2W4C815"/>
<dbReference type="NCBIfam" id="NF041748">
    <property type="entry name" value="Drt3b"/>
    <property type="match status" value="1"/>
</dbReference>
<proteinExistence type="predicted"/>
<feature type="domain" description="Reverse transcriptase" evidence="1">
    <location>
        <begin position="98"/>
        <end position="372"/>
    </location>
</feature>
<sequence length="687" mass="78795">MSNKLSAQSNGKYRSLLSDMLPFEVPLTFGNHRLVAFLSAHDVSVKSGGGPYAVSWRADDDRLDPVMSLLFGMPADGIHLRTAQYRGRTINYRQINIPHNEFETLPFKFRVAHKENVPRELSVIHPRNQVLVAEFYREHSGAIIYSASKSEYSIRRPTSVAKTIYFKDKIHYDRLDQEVYAVEQHDMEYEVSGSYFVYRDYSNIHRFFESPKYHRSERRFSKMLKLDISKCFDSIYTHSLPWAVIGKERTKDSLNPSKSTYAGKFDTLMQKMNRNETNGIITGSEFSRIFAEIILQSVDVSVEMDLRGRGIHHRVDYDLYRYVDDYFLFYEAPEVSVAVLEALAPGLREVKLNLNTAKTISYDKPIITEITVAKNKIAEILNGNIRLDLTDTALDGLSHKTGSISLNPTRLITSLKAAIKESNVSYEDILNYTLAVIEKRCQAVVRNFFLVSAPLRQRRDFVQSLHALVEVIFFIYSGAPKVNHTIRVCKTINIIVETLKNAYFNRDERHAVFKMIFDCARAIIKANRSRDHQQVETIYLLGLLKELGREYWLDDSLLCEYFGIERIAGVLCSKHDLNVFAITSLLQYIDGKTRYAEIRSFLESAALAVLEKRRFHIRHDTECLLLLLDLLACPHVTGVAKDAALAKFGINAGDTLKVIEASAAWFTAWLGFKYGDELDRKRSREVY</sequence>